<name>A0ABU4FYH1_9BACL</name>
<keyword evidence="1" id="KW-0472">Membrane</keyword>
<evidence type="ECO:0000313" key="3">
    <source>
        <dbReference type="Proteomes" id="UP001280629"/>
    </source>
</evidence>
<evidence type="ECO:0000256" key="1">
    <source>
        <dbReference type="SAM" id="Phobius"/>
    </source>
</evidence>
<reference evidence="2 3" key="1">
    <citation type="submission" date="2023-06" db="EMBL/GenBank/DDBJ databases">
        <title>Sporosarcina sp. nov., isolated from Korean traditional fermented seafood 'Jeotgal'.</title>
        <authorList>
            <person name="Yang A.-I."/>
            <person name="Shin N.-R."/>
        </authorList>
    </citation>
    <scope>NUCLEOTIDE SEQUENCE [LARGE SCALE GENOMIC DNA]</scope>
    <source>
        <strain evidence="2 3">KCTC3840</strain>
    </source>
</reference>
<keyword evidence="1" id="KW-1133">Transmembrane helix</keyword>
<evidence type="ECO:0000313" key="2">
    <source>
        <dbReference type="EMBL" id="MDW0109756.1"/>
    </source>
</evidence>
<organism evidence="2 3">
    <name type="scientific">Sporosarcina aquimarina</name>
    <dbReference type="NCBI Taxonomy" id="114975"/>
    <lineage>
        <taxon>Bacteria</taxon>
        <taxon>Bacillati</taxon>
        <taxon>Bacillota</taxon>
        <taxon>Bacilli</taxon>
        <taxon>Bacillales</taxon>
        <taxon>Caryophanaceae</taxon>
        <taxon>Sporosarcina</taxon>
    </lineage>
</organism>
<dbReference type="EMBL" id="JAUBDH010000003">
    <property type="protein sequence ID" value="MDW0109756.1"/>
    <property type="molecule type" value="Genomic_DNA"/>
</dbReference>
<dbReference type="Proteomes" id="UP001280629">
    <property type="component" value="Unassembled WGS sequence"/>
</dbReference>
<dbReference type="RefSeq" id="WP_317935297.1">
    <property type="nucleotide sequence ID" value="NZ_JAUBDH010000003.1"/>
</dbReference>
<gene>
    <name evidence="2" type="ORF">QT716_06765</name>
</gene>
<feature type="transmembrane region" description="Helical" evidence="1">
    <location>
        <begin position="12"/>
        <end position="29"/>
    </location>
</feature>
<accession>A0ABU4FYH1</accession>
<proteinExistence type="predicted"/>
<protein>
    <submittedName>
        <fullName evidence="2">Uncharacterized protein</fullName>
    </submittedName>
</protein>
<keyword evidence="3" id="KW-1185">Reference proteome</keyword>
<feature type="transmembrane region" description="Helical" evidence="1">
    <location>
        <begin position="69"/>
        <end position="91"/>
    </location>
</feature>
<sequence>MPKTLPGKISAFFLVIFIFEILFFLFNIYKENPLGAITNVLLIAPLPAILGLIFGVIGTIKEKDNYKVIPIITLISSVLFIALFLTILLGFKFGG</sequence>
<feature type="transmembrane region" description="Helical" evidence="1">
    <location>
        <begin position="35"/>
        <end position="57"/>
    </location>
</feature>
<comment type="caution">
    <text evidence="2">The sequence shown here is derived from an EMBL/GenBank/DDBJ whole genome shotgun (WGS) entry which is preliminary data.</text>
</comment>
<keyword evidence="1" id="KW-0812">Transmembrane</keyword>